<sequence>MPEQDQPAPSAEPAESVSPATSAGAALPAESAESASPEEPEAAPAARNRAVVVSAAPAGADRAARAEADRLLAQGYSVLLLTPAFGKRKPEASHGGVHVVETRVGTAFDTAPGALGKLGRKAVLSTRNVRGKALRDPAATWSAADVAAEFGPYLDAFAPDVVVAADKTAGKAAAKLGRTAVAPGAARPAAKAVEPAPSLLIGSNNNAGMGYAWARAVDTHAGIRARNIQKKSYAFGYGSDIKAEDKDWVDPLWGLGRVADTLDTVTHVLSESGLAVFGRLNGGQLADDLPELRRAGIRAGLLFHGSDIRSPDRHVELYKFSPFRAPATDEDRQLTEVLRGKTAEMAKWVADFDGPVFVSTPDLVDDVPQATWLPVVVDLAQWTEGARPPLEREVPVVVHAPSRPFMKGSDLIEPTLRDLEARGLIEYRRLEHIPQAELVGVVQDADIVLDHFVIGNYGVMTCQAMAAGRVSIANIDRRVRDRVPARIPTLQADPDTLAEVIEGVLADRDAARAVAATGRAFVQEFHDGRKSAQALEPWLRG</sequence>
<name>A0ABP5GSS8_9ACTN</name>
<evidence type="ECO:0000313" key="2">
    <source>
        <dbReference type="EMBL" id="GAA2056046.1"/>
    </source>
</evidence>
<dbReference type="RefSeq" id="WP_344670589.1">
    <property type="nucleotide sequence ID" value="NZ_BAAAQN010000063.1"/>
</dbReference>
<comment type="caution">
    <text evidence="2">The sequence shown here is derived from an EMBL/GenBank/DDBJ whole genome shotgun (WGS) entry which is preliminary data.</text>
</comment>
<feature type="compositionally biased region" description="Low complexity" evidence="1">
    <location>
        <begin position="18"/>
        <end position="35"/>
    </location>
</feature>
<protein>
    <submittedName>
        <fullName evidence="2">Uncharacterized protein</fullName>
    </submittedName>
</protein>
<dbReference type="EMBL" id="BAAAQN010000063">
    <property type="protein sequence ID" value="GAA2056046.1"/>
    <property type="molecule type" value="Genomic_DNA"/>
</dbReference>
<gene>
    <name evidence="2" type="ORF">GCM10009839_76300</name>
</gene>
<evidence type="ECO:0000313" key="3">
    <source>
        <dbReference type="Proteomes" id="UP001500751"/>
    </source>
</evidence>
<evidence type="ECO:0000256" key="1">
    <source>
        <dbReference type="SAM" id="MobiDB-lite"/>
    </source>
</evidence>
<keyword evidence="3" id="KW-1185">Reference proteome</keyword>
<proteinExistence type="predicted"/>
<organism evidence="2 3">
    <name type="scientific">Catenulispora yoronensis</name>
    <dbReference type="NCBI Taxonomy" id="450799"/>
    <lineage>
        <taxon>Bacteria</taxon>
        <taxon>Bacillati</taxon>
        <taxon>Actinomycetota</taxon>
        <taxon>Actinomycetes</taxon>
        <taxon>Catenulisporales</taxon>
        <taxon>Catenulisporaceae</taxon>
        <taxon>Catenulispora</taxon>
    </lineage>
</organism>
<reference evidence="3" key="1">
    <citation type="journal article" date="2019" name="Int. J. Syst. Evol. Microbiol.">
        <title>The Global Catalogue of Microorganisms (GCM) 10K type strain sequencing project: providing services to taxonomists for standard genome sequencing and annotation.</title>
        <authorList>
            <consortium name="The Broad Institute Genomics Platform"/>
            <consortium name="The Broad Institute Genome Sequencing Center for Infectious Disease"/>
            <person name="Wu L."/>
            <person name="Ma J."/>
        </authorList>
    </citation>
    <scope>NUCLEOTIDE SEQUENCE [LARGE SCALE GENOMIC DNA]</scope>
    <source>
        <strain evidence="3">JCM 16014</strain>
    </source>
</reference>
<feature type="region of interest" description="Disordered" evidence="1">
    <location>
        <begin position="1"/>
        <end position="49"/>
    </location>
</feature>
<dbReference type="SUPFAM" id="SSF53756">
    <property type="entry name" value="UDP-Glycosyltransferase/glycogen phosphorylase"/>
    <property type="match status" value="1"/>
</dbReference>
<dbReference type="Proteomes" id="UP001500751">
    <property type="component" value="Unassembled WGS sequence"/>
</dbReference>
<accession>A0ABP5GSS8</accession>